<sequence length="482" mass="52611">MSAPLSLRCLLRPSAPVPRSITAAASTPSPWTATFSTTASAQKDGQKMGTPKKMSAKTKGSVSTHMNPTGKKQTMAKFKKNKGAKTGKPPLPGERKALRKRIQLSNNNALPVAGLVELEPKDLLDPTKVGTMVALPGEMQDSLRTLEAFKPTQFWPMFRQPATLIRSETVDLIAQMQEAASKKQMLRAVITGERITGKSLLLLQSMAYGLSKEWIVINIPEAQELTTACTEYAPVPDTEPVQYMQNNYCLKMIQAIKKANSSVLAKQATVYSHPELPQNIPINSSLLALLNAAKEPESAWVVFQAFWKELMHKDATRPPILFTLDGLQHIMKISDYRSPAFELIHSQDLALVRLFCDTLSGASPLPNGGAILAATTRGNAPRSPSMELALAQREAEQAGTEPPAHEPYFKGYDTRSEATLKSVKVMKVKGMSKLEARGLMEYWASSGILRATVDEKAVAAKWALSAGVVGEMERASLLTMRP</sequence>
<evidence type="ECO:0000256" key="6">
    <source>
        <dbReference type="ARBA" id="ARBA00023274"/>
    </source>
</evidence>
<comment type="caution">
    <text evidence="9">The sequence shown here is derived from an EMBL/GenBank/DDBJ whole genome shotgun (WGS) entry which is preliminary data.</text>
</comment>
<evidence type="ECO:0000256" key="3">
    <source>
        <dbReference type="ARBA" id="ARBA00022946"/>
    </source>
</evidence>
<dbReference type="GO" id="GO:0032543">
    <property type="term" value="P:mitochondrial translation"/>
    <property type="evidence" value="ECO:0007669"/>
    <property type="project" value="InterPro"/>
</dbReference>
<dbReference type="GO" id="GO:0005763">
    <property type="term" value="C:mitochondrial small ribosomal subunit"/>
    <property type="evidence" value="ECO:0007669"/>
    <property type="project" value="InterPro"/>
</dbReference>
<evidence type="ECO:0000256" key="4">
    <source>
        <dbReference type="ARBA" id="ARBA00022980"/>
    </source>
</evidence>
<dbReference type="AlphaFoldDB" id="A0AA39XFH2"/>
<dbReference type="EMBL" id="JAULSU010000001">
    <property type="protein sequence ID" value="KAK0632412.1"/>
    <property type="molecule type" value="Genomic_DNA"/>
</dbReference>
<dbReference type="PANTHER" id="PTHR12810">
    <property type="entry name" value="MITOCHONDRIAL 28S RIBOSOMAL PROTEIN S29"/>
    <property type="match status" value="1"/>
</dbReference>
<name>A0AA39XFH2_9PEZI</name>
<feature type="compositionally biased region" description="Low complexity" evidence="8">
    <location>
        <begin position="22"/>
        <end position="41"/>
    </location>
</feature>
<evidence type="ECO:0000256" key="7">
    <source>
        <dbReference type="ARBA" id="ARBA00035140"/>
    </source>
</evidence>
<evidence type="ECO:0000313" key="10">
    <source>
        <dbReference type="Proteomes" id="UP001175000"/>
    </source>
</evidence>
<dbReference type="InterPro" id="IPR017082">
    <property type="entry name" value="Ribosomal_mS29_fun"/>
</dbReference>
<feature type="region of interest" description="Disordered" evidence="8">
    <location>
        <begin position="13"/>
        <end position="93"/>
    </location>
</feature>
<keyword evidence="5" id="KW-0496">Mitochondrion</keyword>
<keyword evidence="6" id="KW-0687">Ribonucleoprotein</keyword>
<evidence type="ECO:0000313" key="9">
    <source>
        <dbReference type="EMBL" id="KAK0632412.1"/>
    </source>
</evidence>
<dbReference type="PIRSF" id="PIRSF036996">
    <property type="entry name" value="RSM23"/>
    <property type="match status" value="1"/>
</dbReference>
<dbReference type="Pfam" id="PF10236">
    <property type="entry name" value="DAP3"/>
    <property type="match status" value="1"/>
</dbReference>
<protein>
    <recommendedName>
        <fullName evidence="7">Small ribosomal subunit protein mS29</fullName>
    </recommendedName>
</protein>
<accession>A0AA39XFH2</accession>
<keyword evidence="10" id="KW-1185">Reference proteome</keyword>
<organism evidence="9 10">
    <name type="scientific">Immersiella caudata</name>
    <dbReference type="NCBI Taxonomy" id="314043"/>
    <lineage>
        <taxon>Eukaryota</taxon>
        <taxon>Fungi</taxon>
        <taxon>Dikarya</taxon>
        <taxon>Ascomycota</taxon>
        <taxon>Pezizomycotina</taxon>
        <taxon>Sordariomycetes</taxon>
        <taxon>Sordariomycetidae</taxon>
        <taxon>Sordariales</taxon>
        <taxon>Lasiosphaeriaceae</taxon>
        <taxon>Immersiella</taxon>
    </lineage>
</organism>
<dbReference type="PANTHER" id="PTHR12810:SF0">
    <property type="entry name" value="SMALL RIBOSOMAL SUBUNIT PROTEIN MS29"/>
    <property type="match status" value="1"/>
</dbReference>
<dbReference type="GO" id="GO:0003735">
    <property type="term" value="F:structural constituent of ribosome"/>
    <property type="evidence" value="ECO:0007669"/>
    <property type="project" value="TreeGrafter"/>
</dbReference>
<evidence type="ECO:0000256" key="2">
    <source>
        <dbReference type="ARBA" id="ARBA00009863"/>
    </source>
</evidence>
<reference evidence="9" key="1">
    <citation type="submission" date="2023-06" db="EMBL/GenBank/DDBJ databases">
        <title>Genome-scale phylogeny and comparative genomics of the fungal order Sordariales.</title>
        <authorList>
            <consortium name="Lawrence Berkeley National Laboratory"/>
            <person name="Hensen N."/>
            <person name="Bonometti L."/>
            <person name="Westerberg I."/>
            <person name="Brannstrom I.O."/>
            <person name="Guillou S."/>
            <person name="Cros-Aarteil S."/>
            <person name="Calhoun S."/>
            <person name="Haridas S."/>
            <person name="Kuo A."/>
            <person name="Mondo S."/>
            <person name="Pangilinan J."/>
            <person name="Riley R."/>
            <person name="Labutti K."/>
            <person name="Andreopoulos B."/>
            <person name="Lipzen A."/>
            <person name="Chen C."/>
            <person name="Yanf M."/>
            <person name="Daum C."/>
            <person name="Ng V."/>
            <person name="Clum A."/>
            <person name="Steindorff A."/>
            <person name="Ohm R."/>
            <person name="Martin F."/>
            <person name="Silar P."/>
            <person name="Natvig D."/>
            <person name="Lalanne C."/>
            <person name="Gautier V."/>
            <person name="Ament-Velasquez S.L."/>
            <person name="Kruys A."/>
            <person name="Hutchinson M.I."/>
            <person name="Powell A.J."/>
            <person name="Barry K."/>
            <person name="Miller A.N."/>
            <person name="Grigoriev I.V."/>
            <person name="Debuchy R."/>
            <person name="Gladieux P."/>
            <person name="Thoren M.H."/>
            <person name="Johannesson H."/>
        </authorList>
    </citation>
    <scope>NUCLEOTIDE SEQUENCE</scope>
    <source>
        <strain evidence="9">CBS 606.72</strain>
    </source>
</reference>
<comment type="subcellular location">
    <subcellularLocation>
        <location evidence="1">Mitochondrion</location>
    </subcellularLocation>
</comment>
<evidence type="ECO:0000256" key="5">
    <source>
        <dbReference type="ARBA" id="ARBA00023128"/>
    </source>
</evidence>
<proteinExistence type="inferred from homology"/>
<evidence type="ECO:0000256" key="8">
    <source>
        <dbReference type="SAM" id="MobiDB-lite"/>
    </source>
</evidence>
<comment type="similarity">
    <text evidence="2">Belongs to the mitochondrion-specific ribosomal protein mS29 family.</text>
</comment>
<keyword evidence="4" id="KW-0689">Ribosomal protein</keyword>
<dbReference type="Proteomes" id="UP001175000">
    <property type="component" value="Unassembled WGS sequence"/>
</dbReference>
<feature type="compositionally biased region" description="Polar residues" evidence="8">
    <location>
        <begin position="58"/>
        <end position="72"/>
    </location>
</feature>
<gene>
    <name evidence="9" type="ORF">B0T14DRAFT_532875</name>
</gene>
<keyword evidence="3" id="KW-0809">Transit peptide</keyword>
<dbReference type="InterPro" id="IPR019368">
    <property type="entry name" value="Ribosomal_mS29"/>
</dbReference>
<evidence type="ECO:0000256" key="1">
    <source>
        <dbReference type="ARBA" id="ARBA00004173"/>
    </source>
</evidence>